<reference evidence="7 8" key="2">
    <citation type="journal article" date="2019" name="Nat. Med.">
        <title>A library of human gut bacterial isolates paired with longitudinal multiomics data enables mechanistic microbiome research.</title>
        <authorList>
            <person name="Poyet M."/>
            <person name="Groussin M."/>
            <person name="Gibbons S.M."/>
            <person name="Avila-Pacheco J."/>
            <person name="Jiang X."/>
            <person name="Kearney S.M."/>
            <person name="Perrotta A.R."/>
            <person name="Berdy B."/>
            <person name="Zhao S."/>
            <person name="Lieberman T.D."/>
            <person name="Swanson P.K."/>
            <person name="Smith M."/>
            <person name="Roesemann S."/>
            <person name="Alexander J.E."/>
            <person name="Rich S.A."/>
            <person name="Livny J."/>
            <person name="Vlamakis H."/>
            <person name="Clish C."/>
            <person name="Bullock K."/>
            <person name="Deik A."/>
            <person name="Scott J."/>
            <person name="Pierce K.A."/>
            <person name="Xavier R.J."/>
            <person name="Alm E.J."/>
        </authorList>
    </citation>
    <scope>NUCLEOTIDE SEQUENCE [LARGE SCALE GENOMIC DNA]</scope>
    <source>
        <strain evidence="4 7">BIOML-A162</strain>
        <strain evidence="3 9">BIOML-A165</strain>
        <strain evidence="2 8">BIOML-A188</strain>
    </source>
</reference>
<evidence type="ECO:0000313" key="2">
    <source>
        <dbReference type="EMBL" id="KAB4305418.1"/>
    </source>
</evidence>
<dbReference type="InterPro" id="IPR013780">
    <property type="entry name" value="Glyco_hydro_b"/>
</dbReference>
<accession>A0A173T2A7</accession>
<dbReference type="EMBL" id="QSJP01000015">
    <property type="protein sequence ID" value="RHD86158.1"/>
    <property type="molecule type" value="Genomic_DNA"/>
</dbReference>
<protein>
    <submittedName>
        <fullName evidence="3">Alpha-L-arabinofuranosidase</fullName>
    </submittedName>
</protein>
<dbReference type="PANTHER" id="PTHR31776:SF26">
    <property type="entry name" value="SECRETED ARABINOSIDASE"/>
    <property type="match status" value="1"/>
</dbReference>
<dbReference type="EMBL" id="WCSB01000004">
    <property type="protein sequence ID" value="KAB4453868.1"/>
    <property type="molecule type" value="Genomic_DNA"/>
</dbReference>
<dbReference type="SUPFAM" id="SSF51445">
    <property type="entry name" value="(Trans)glycosidases"/>
    <property type="match status" value="1"/>
</dbReference>
<gene>
    <name evidence="5" type="ORF">DW780_16825</name>
    <name evidence="4" type="ORF">GAN91_10400</name>
    <name evidence="3" type="ORF">GAN93_06130</name>
    <name evidence="2" type="ORF">GAO51_26055</name>
</gene>
<dbReference type="GO" id="GO:0046556">
    <property type="term" value="F:alpha-L-arabinofuranosidase activity"/>
    <property type="evidence" value="ECO:0007669"/>
    <property type="project" value="TreeGrafter"/>
</dbReference>
<proteinExistence type="predicted"/>
<dbReference type="PANTHER" id="PTHR31776">
    <property type="entry name" value="ALPHA-L-ARABINOFURANOSIDASE 1"/>
    <property type="match status" value="1"/>
</dbReference>
<dbReference type="Gene3D" id="3.20.20.80">
    <property type="entry name" value="Glycosidases"/>
    <property type="match status" value="1"/>
</dbReference>
<dbReference type="EMBL" id="WCRY01000008">
    <property type="protein sequence ID" value="KAB4483004.1"/>
    <property type="molecule type" value="Genomic_DNA"/>
</dbReference>
<dbReference type="InterPro" id="IPR017853">
    <property type="entry name" value="GH"/>
</dbReference>
<dbReference type="Proteomes" id="UP000440614">
    <property type="component" value="Unassembled WGS sequence"/>
</dbReference>
<dbReference type="Gene3D" id="2.60.40.1180">
    <property type="entry name" value="Golgi alpha-mannosidase II"/>
    <property type="match status" value="1"/>
</dbReference>
<dbReference type="InterPro" id="IPR055235">
    <property type="entry name" value="ASD1_cat"/>
</dbReference>
<comment type="caution">
    <text evidence="3">The sequence shown here is derived from an EMBL/GenBank/DDBJ whole genome shotgun (WGS) entry which is preliminary data.</text>
</comment>
<dbReference type="EMBL" id="WCSY01000037">
    <property type="protein sequence ID" value="KAB4305418.1"/>
    <property type="molecule type" value="Genomic_DNA"/>
</dbReference>
<reference evidence="5 6" key="1">
    <citation type="submission" date="2018-08" db="EMBL/GenBank/DDBJ databases">
        <title>A genome reference for cultivated species of the human gut microbiota.</title>
        <authorList>
            <person name="Zou Y."/>
            <person name="Xue W."/>
            <person name="Luo G."/>
        </authorList>
    </citation>
    <scope>NUCLEOTIDE SEQUENCE [LARGE SCALE GENOMIC DNA]</scope>
    <source>
        <strain evidence="5 6">AM30-26</strain>
    </source>
</reference>
<dbReference type="AlphaFoldDB" id="A0A173T2A7"/>
<evidence type="ECO:0000313" key="5">
    <source>
        <dbReference type="EMBL" id="RHD86158.1"/>
    </source>
</evidence>
<evidence type="ECO:0000313" key="7">
    <source>
        <dbReference type="Proteomes" id="UP000436858"/>
    </source>
</evidence>
<evidence type="ECO:0000259" key="1">
    <source>
        <dbReference type="Pfam" id="PF22848"/>
    </source>
</evidence>
<name>A0A173T2A7_BACT4</name>
<dbReference type="Pfam" id="PF22848">
    <property type="entry name" value="ASD1_dom"/>
    <property type="match status" value="1"/>
</dbReference>
<feature type="domain" description="Alpha-L-arabinofuranosidase 1 catalytic" evidence="1">
    <location>
        <begin position="297"/>
        <end position="518"/>
    </location>
</feature>
<evidence type="ECO:0000313" key="9">
    <source>
        <dbReference type="Proteomes" id="UP000460317"/>
    </source>
</evidence>
<sequence>MLPYIEHDVTNVYSLNSLHLYRKPNEKTMKTKFCRTAVYCLCCFMFIQPITGSQVNDTHEGVLHIDKQKTRKVSRVQYGFHYEEIGMIGEGALHAELVRNRSFEEATPPADLAVKNGLYQNVPNPRGKNKDVFHVDPLIGWNTYPLSYTPIFISRTEENPLNKENKYSMLVNVTEDIANNPEAMILNRGYYGMNLRKEVSYHLSMYIKSKNYTALLQVMLVDEQGKPVSTQLVLDVKGKEWTKLTGTLKPDKDVKRGMLAIQPLGKGQFQLDVVSLFPSDTWDNGKSVFRADIMQNLKEYAPDFIRFPGGCIVHGVNEATMYHWKKTIGPIENRPGQWSKWAPYYRTDGIGYHEFYELCEYLGADAMYVIPTGMICTGWVKQSSPWNFIQPDVDLDAYIQDALDAIEYAIGPETSKWGALRVKNGHPKPFPLKYIEIGNEDFGPVYWERYEKIYQALHRQYPDLIYIANSIIGKENDDKRIDIAKFVNPKNVKVFDEHHYQPVEWACKQHYRFDNYERGIADLFVGELGIDGKYPYNLLASGAVRMSLERNGDLNPLLAERPVMRHWDFSEHRQLHSMLINGVDCSIRTSFYYLSKMFRDHTFDVCLDAGIQGMKGLQNVFVTMGYDSESKEYILKLINLRKQEVVLQTAVKGFGKKIQAQKITLSLEPGKNNTPEMPDAVKPVQSTVTLDLNKDLQLEASSMIVYRFK</sequence>
<dbReference type="Proteomes" id="UP000284785">
    <property type="component" value="Unassembled WGS sequence"/>
</dbReference>
<evidence type="ECO:0000313" key="8">
    <source>
        <dbReference type="Proteomes" id="UP000440614"/>
    </source>
</evidence>
<evidence type="ECO:0000313" key="3">
    <source>
        <dbReference type="EMBL" id="KAB4453868.1"/>
    </source>
</evidence>
<dbReference type="Proteomes" id="UP000460317">
    <property type="component" value="Unassembled WGS sequence"/>
</dbReference>
<dbReference type="Proteomes" id="UP000436858">
    <property type="component" value="Unassembled WGS sequence"/>
</dbReference>
<dbReference type="Gene3D" id="2.60.120.260">
    <property type="entry name" value="Galactose-binding domain-like"/>
    <property type="match status" value="1"/>
</dbReference>
<organism evidence="3 9">
    <name type="scientific">Bacteroides thetaiotaomicron</name>
    <dbReference type="NCBI Taxonomy" id="818"/>
    <lineage>
        <taxon>Bacteria</taxon>
        <taxon>Pseudomonadati</taxon>
        <taxon>Bacteroidota</taxon>
        <taxon>Bacteroidia</taxon>
        <taxon>Bacteroidales</taxon>
        <taxon>Bacteroidaceae</taxon>
        <taxon>Bacteroides</taxon>
    </lineage>
</organism>
<dbReference type="InterPro" id="IPR051563">
    <property type="entry name" value="Glycosyl_Hydrolase_51"/>
</dbReference>
<evidence type="ECO:0000313" key="6">
    <source>
        <dbReference type="Proteomes" id="UP000284785"/>
    </source>
</evidence>
<evidence type="ECO:0000313" key="4">
    <source>
        <dbReference type="EMBL" id="KAB4483004.1"/>
    </source>
</evidence>